<evidence type="ECO:0000313" key="2">
    <source>
        <dbReference type="EMBL" id="BBH86460.1"/>
    </source>
</evidence>
<gene>
    <name evidence="2" type="ORF">KTC_12110</name>
</gene>
<protein>
    <submittedName>
        <fullName evidence="2">Uncharacterized protein</fullName>
    </submittedName>
</protein>
<sequence>MPGAVFVRCLPLNSLSMGGRGYLIETPGVNERRPPQTLNTGEASSA</sequence>
<proteinExistence type="predicted"/>
<accession>A0A455SG38</accession>
<evidence type="ECO:0000256" key="1">
    <source>
        <dbReference type="SAM" id="MobiDB-lite"/>
    </source>
</evidence>
<name>A0A455SG38_9CHLR</name>
<organism evidence="2">
    <name type="scientific">Thermosporothrix sp. COM3</name>
    <dbReference type="NCBI Taxonomy" id="2490863"/>
    <lineage>
        <taxon>Bacteria</taxon>
        <taxon>Bacillati</taxon>
        <taxon>Chloroflexota</taxon>
        <taxon>Ktedonobacteria</taxon>
        <taxon>Ktedonobacterales</taxon>
        <taxon>Thermosporotrichaceae</taxon>
        <taxon>Thermosporothrix</taxon>
    </lineage>
</organism>
<dbReference type="AlphaFoldDB" id="A0A455SG38"/>
<feature type="region of interest" description="Disordered" evidence="1">
    <location>
        <begin position="25"/>
        <end position="46"/>
    </location>
</feature>
<dbReference type="EMBL" id="AP019376">
    <property type="protein sequence ID" value="BBH86460.1"/>
    <property type="molecule type" value="Genomic_DNA"/>
</dbReference>
<feature type="compositionally biased region" description="Polar residues" evidence="1">
    <location>
        <begin position="36"/>
        <end position="46"/>
    </location>
</feature>
<reference evidence="2" key="1">
    <citation type="submission" date="2018-12" db="EMBL/GenBank/DDBJ databases">
        <title>Novel natural products biosynthetic potential of the class Ktedonobacteria.</title>
        <authorList>
            <person name="Zheng Y."/>
            <person name="Saitou A."/>
            <person name="Wang C.M."/>
            <person name="Toyoda A."/>
            <person name="Minakuchi Y."/>
            <person name="Sekiguchi Y."/>
            <person name="Ueda K."/>
            <person name="Takano H."/>
            <person name="Sakai Y."/>
            <person name="Yokota A."/>
            <person name="Yabe S."/>
        </authorList>
    </citation>
    <scope>NUCLEOTIDE SEQUENCE</scope>
    <source>
        <strain evidence="2">COM3</strain>
    </source>
</reference>